<dbReference type="OrthoDB" id="341259at2759"/>
<dbReference type="SUPFAM" id="SSF48403">
    <property type="entry name" value="Ankyrin repeat"/>
    <property type="match status" value="2"/>
</dbReference>
<dbReference type="PANTHER" id="PTHR24173:SF74">
    <property type="entry name" value="ANKYRIN REPEAT DOMAIN-CONTAINING PROTEIN 16"/>
    <property type="match status" value="1"/>
</dbReference>
<dbReference type="Pfam" id="PF00023">
    <property type="entry name" value="Ank"/>
    <property type="match status" value="1"/>
</dbReference>
<sequence length="1033" mass="115551">MAPLTDLPNELIDQLCGNLDDCRDIAAFALSCRATHPVANAALYRHASMRHSYVLCWACKRGRLGTVEKLLAFGTDASGTYQQWLNTRQEVGEYCHQGRDLQDDFDCKRDSVPESFCPASVGLFSNRRATDLEMFEPAVPIGDDAPFCPSSWWDHDPQLPAISLDRDQEPRFRQTTEDQKSTFTPLHLAATGGHIAVARLLLDHGAHIDAPALRICKCERLLLCRRNHFHGYFVRSDGTGPPPIATTPLHLALCQGQGAMAKMLLERGAAHDLDDPRWKSHVLHLAAAHGQIEVLKMLLAGDGIKDINIQDWNGLTPLCYAYVNRQREVLCWLLDQKADVDARLGNDITLLHLACIDGAFSIASRLVDAGADVKRPCFITNAWGPTWPLELCALAHYSKSSRAYARNNRELHRHRFEQRRLELMQRLLAAGASPHNLRRQAAPETDLSNPHRGISPLSIATAQNCIPMLELLLAAGADPAQDGTLLIHEAIYPECIRWEARSSSPLETLQWLVAHGVSTKSQSRIMALAAVAVVEQPAGCSWKEEILAWLIANGLNQVFSVIIHRRTSEPQRRVHPFTFFEWLSHIYPRSVMRSLSFPSPLSHFDCPSCLIHHNHYARDVTSPLAAALVSGDQSICRMLIETDALLDMSDAFQYFINNARGDWLPIRDWDSWRLYKSSTRERLMAKMRQNTEVLALVLRLDADYQIRGDASTFLNLILPIGLYASHILMEAPLPTQKALYDQLEMSSPERAHIDASDDEPRKPHVGDLATFYRIRDQQLPAGPQPVAWDLAFRLLTAILAQNWDAAYFLLSRCPDLSWTKGGDLGHYAQIISALRLAPSPDVVGLENYLSLIMRWYHRPAGFAAEQNDEDILASLLQQACEGSMDIRGHFLPEDLAGARRALERRPCRIGTVNPSGDEYGRPRALTAWFEAVCCNLGQIEASPEAREEVPLRLLQLLRAGGHPRDSASVRNPWNFFVAKKEPAARNPWLGSHRVAASRVFEGLKIISLNEDIDGSIAIELELGGVRERLSYDA</sequence>
<feature type="repeat" description="ANK" evidence="3">
    <location>
        <begin position="346"/>
        <end position="373"/>
    </location>
</feature>
<dbReference type="eggNOG" id="KOG4177">
    <property type="taxonomic scope" value="Eukaryota"/>
</dbReference>
<dbReference type="PROSITE" id="PS50297">
    <property type="entry name" value="ANK_REP_REGION"/>
    <property type="match status" value="4"/>
</dbReference>
<dbReference type="AlphaFoldDB" id="J3PC58"/>
<evidence type="ECO:0000256" key="1">
    <source>
        <dbReference type="ARBA" id="ARBA00022737"/>
    </source>
</evidence>
<dbReference type="VEuPathDB" id="FungiDB:GGTG_11081"/>
<feature type="repeat" description="ANK" evidence="3">
    <location>
        <begin position="452"/>
        <end position="484"/>
    </location>
</feature>
<reference evidence="4" key="2">
    <citation type="submission" date="2010-07" db="EMBL/GenBank/DDBJ databases">
        <authorList>
            <consortium name="The Broad Institute Genome Sequencing Platform"/>
            <consortium name="Broad Institute Genome Sequencing Center for Infectious Disease"/>
            <person name="Ma L.-J."/>
            <person name="Dead R."/>
            <person name="Young S."/>
            <person name="Zeng Q."/>
            <person name="Koehrsen M."/>
            <person name="Alvarado L."/>
            <person name="Berlin A."/>
            <person name="Chapman S.B."/>
            <person name="Chen Z."/>
            <person name="Freedman E."/>
            <person name="Gellesch M."/>
            <person name="Goldberg J."/>
            <person name="Griggs A."/>
            <person name="Gujja S."/>
            <person name="Heilman E.R."/>
            <person name="Heiman D."/>
            <person name="Hepburn T."/>
            <person name="Howarth C."/>
            <person name="Jen D."/>
            <person name="Larson L."/>
            <person name="Mehta T."/>
            <person name="Neiman D."/>
            <person name="Pearson M."/>
            <person name="Roberts A."/>
            <person name="Saif S."/>
            <person name="Shea T."/>
            <person name="Shenoy N."/>
            <person name="Sisk P."/>
            <person name="Stolte C."/>
            <person name="Sykes S."/>
            <person name="Walk T."/>
            <person name="White J."/>
            <person name="Yandava C."/>
            <person name="Haas B."/>
            <person name="Nusbaum C."/>
            <person name="Birren B."/>
        </authorList>
    </citation>
    <scope>NUCLEOTIDE SEQUENCE</scope>
    <source>
        <strain evidence="4">R3-111a-1</strain>
    </source>
</reference>
<dbReference type="PROSITE" id="PS50088">
    <property type="entry name" value="ANK_REPEAT"/>
    <property type="match status" value="4"/>
</dbReference>
<dbReference type="PANTHER" id="PTHR24173">
    <property type="entry name" value="ANKYRIN REPEAT CONTAINING"/>
    <property type="match status" value="1"/>
</dbReference>
<keyword evidence="6" id="KW-1185">Reference proteome</keyword>
<feature type="repeat" description="ANK" evidence="3">
    <location>
        <begin position="244"/>
        <end position="276"/>
    </location>
</feature>
<evidence type="ECO:0000313" key="4">
    <source>
        <dbReference type="EMBL" id="EJT71828.1"/>
    </source>
</evidence>
<dbReference type="HOGENOM" id="CLU_285912_0_0_1"/>
<dbReference type="Proteomes" id="UP000006039">
    <property type="component" value="Unassembled WGS sequence"/>
</dbReference>
<dbReference type="Gene3D" id="1.25.40.20">
    <property type="entry name" value="Ankyrin repeat-containing domain"/>
    <property type="match status" value="3"/>
</dbReference>
<dbReference type="InterPro" id="IPR002110">
    <property type="entry name" value="Ankyrin_rpt"/>
</dbReference>
<evidence type="ECO:0000256" key="3">
    <source>
        <dbReference type="PROSITE-ProRule" id="PRU00023"/>
    </source>
</evidence>
<evidence type="ECO:0000256" key="2">
    <source>
        <dbReference type="ARBA" id="ARBA00023043"/>
    </source>
</evidence>
<protein>
    <submittedName>
        <fullName evidence="4 5">Uncharacterized protein</fullName>
    </submittedName>
</protein>
<dbReference type="EMBL" id="GL385400">
    <property type="protein sequence ID" value="EJT71828.1"/>
    <property type="molecule type" value="Genomic_DNA"/>
</dbReference>
<dbReference type="Pfam" id="PF12796">
    <property type="entry name" value="Ank_2"/>
    <property type="match status" value="1"/>
</dbReference>
<name>J3PC58_GAET3</name>
<dbReference type="SMART" id="SM00248">
    <property type="entry name" value="ANK"/>
    <property type="match status" value="8"/>
</dbReference>
<reference evidence="5" key="4">
    <citation type="journal article" date="2015" name="G3 (Bethesda)">
        <title>Genome sequences of three phytopathogenic species of the Magnaporthaceae family of fungi.</title>
        <authorList>
            <person name="Okagaki L.H."/>
            <person name="Nunes C.C."/>
            <person name="Sailsbery J."/>
            <person name="Clay B."/>
            <person name="Brown D."/>
            <person name="John T."/>
            <person name="Oh Y."/>
            <person name="Young N."/>
            <person name="Fitzgerald M."/>
            <person name="Haas B.J."/>
            <person name="Zeng Q."/>
            <person name="Young S."/>
            <person name="Adiconis X."/>
            <person name="Fan L."/>
            <person name="Levin J.Z."/>
            <person name="Mitchell T.K."/>
            <person name="Okubara P.A."/>
            <person name="Farman M.L."/>
            <person name="Kohn L.M."/>
            <person name="Birren B."/>
            <person name="Ma L.-J."/>
            <person name="Dean R.A."/>
        </authorList>
    </citation>
    <scope>NUCLEOTIDE SEQUENCE</scope>
    <source>
        <strain evidence="5">R3-111a-1</strain>
    </source>
</reference>
<reference evidence="6" key="1">
    <citation type="submission" date="2010-07" db="EMBL/GenBank/DDBJ databases">
        <title>The genome sequence of Gaeumannomyces graminis var. tritici strain R3-111a-1.</title>
        <authorList>
            <consortium name="The Broad Institute Genome Sequencing Platform"/>
            <person name="Ma L.-J."/>
            <person name="Dead R."/>
            <person name="Young S."/>
            <person name="Zeng Q."/>
            <person name="Koehrsen M."/>
            <person name="Alvarado L."/>
            <person name="Berlin A."/>
            <person name="Chapman S.B."/>
            <person name="Chen Z."/>
            <person name="Freedman E."/>
            <person name="Gellesch M."/>
            <person name="Goldberg J."/>
            <person name="Griggs A."/>
            <person name="Gujja S."/>
            <person name="Heilman E.R."/>
            <person name="Heiman D."/>
            <person name="Hepburn T."/>
            <person name="Howarth C."/>
            <person name="Jen D."/>
            <person name="Larson L."/>
            <person name="Mehta T."/>
            <person name="Neiman D."/>
            <person name="Pearson M."/>
            <person name="Roberts A."/>
            <person name="Saif S."/>
            <person name="Shea T."/>
            <person name="Shenoy N."/>
            <person name="Sisk P."/>
            <person name="Stolte C."/>
            <person name="Sykes S."/>
            <person name="Walk T."/>
            <person name="White J."/>
            <person name="Yandava C."/>
            <person name="Haas B."/>
            <person name="Nusbaum C."/>
            <person name="Birren B."/>
        </authorList>
    </citation>
    <scope>NUCLEOTIDE SEQUENCE [LARGE SCALE GENOMIC DNA]</scope>
    <source>
        <strain evidence="6">R3-111a-1</strain>
    </source>
</reference>
<dbReference type="STRING" id="644352.J3PC58"/>
<evidence type="ECO:0000313" key="5">
    <source>
        <dbReference type="EnsemblFungi" id="EJT71828"/>
    </source>
</evidence>
<evidence type="ECO:0000313" key="6">
    <source>
        <dbReference type="Proteomes" id="UP000006039"/>
    </source>
</evidence>
<dbReference type="RefSeq" id="XP_009227225.1">
    <property type="nucleotide sequence ID" value="XM_009228961.1"/>
</dbReference>
<proteinExistence type="predicted"/>
<dbReference type="InterPro" id="IPR036770">
    <property type="entry name" value="Ankyrin_rpt-contain_sf"/>
</dbReference>
<organism evidence="4">
    <name type="scientific">Gaeumannomyces tritici (strain R3-111a-1)</name>
    <name type="common">Wheat and barley take-all root rot fungus</name>
    <name type="synonym">Gaeumannomyces graminis var. tritici</name>
    <dbReference type="NCBI Taxonomy" id="644352"/>
    <lineage>
        <taxon>Eukaryota</taxon>
        <taxon>Fungi</taxon>
        <taxon>Dikarya</taxon>
        <taxon>Ascomycota</taxon>
        <taxon>Pezizomycotina</taxon>
        <taxon>Sordariomycetes</taxon>
        <taxon>Sordariomycetidae</taxon>
        <taxon>Magnaporthales</taxon>
        <taxon>Magnaporthaceae</taxon>
        <taxon>Gaeumannomyces</taxon>
    </lineage>
</organism>
<accession>J3PC58</accession>
<feature type="repeat" description="ANK" evidence="3">
    <location>
        <begin position="181"/>
        <end position="213"/>
    </location>
</feature>
<dbReference type="GeneID" id="20351539"/>
<keyword evidence="2 3" id="KW-0040">ANK repeat</keyword>
<dbReference type="EnsemblFungi" id="EJT71828">
    <property type="protein sequence ID" value="EJT71828"/>
    <property type="gene ID" value="GGTG_11081"/>
</dbReference>
<reference evidence="4" key="3">
    <citation type="submission" date="2010-09" db="EMBL/GenBank/DDBJ databases">
        <title>Annotation of Gaeumannomyces graminis var. tritici R3-111a-1.</title>
        <authorList>
            <consortium name="The Broad Institute Genome Sequencing Platform"/>
            <person name="Ma L.-J."/>
            <person name="Dead R."/>
            <person name="Young S.K."/>
            <person name="Zeng Q."/>
            <person name="Gargeya S."/>
            <person name="Fitzgerald M."/>
            <person name="Haas B."/>
            <person name="Abouelleil A."/>
            <person name="Alvarado L."/>
            <person name="Arachchi H.M."/>
            <person name="Berlin A."/>
            <person name="Brown A."/>
            <person name="Chapman S.B."/>
            <person name="Chen Z."/>
            <person name="Dunbar C."/>
            <person name="Freedman E."/>
            <person name="Gearin G."/>
            <person name="Gellesch M."/>
            <person name="Goldberg J."/>
            <person name="Griggs A."/>
            <person name="Gujja S."/>
            <person name="Heiman D."/>
            <person name="Howarth C."/>
            <person name="Larson L."/>
            <person name="Lui A."/>
            <person name="MacDonald P.J.P."/>
            <person name="Mehta T."/>
            <person name="Montmayeur A."/>
            <person name="Murphy C."/>
            <person name="Neiman D."/>
            <person name="Pearson M."/>
            <person name="Priest M."/>
            <person name="Roberts A."/>
            <person name="Saif S."/>
            <person name="Shea T."/>
            <person name="Shenoy N."/>
            <person name="Sisk P."/>
            <person name="Stolte C."/>
            <person name="Sykes S."/>
            <person name="Yandava C."/>
            <person name="Wortman J."/>
            <person name="Nusbaum C."/>
            <person name="Birren B."/>
        </authorList>
    </citation>
    <scope>NUCLEOTIDE SEQUENCE</scope>
    <source>
        <strain evidence="4">R3-111a-1</strain>
    </source>
</reference>
<gene>
    <name evidence="5" type="primary">20351539</name>
    <name evidence="4" type="ORF">GGTG_11081</name>
</gene>
<keyword evidence="1" id="KW-0677">Repeat</keyword>
<reference evidence="5" key="5">
    <citation type="submission" date="2018-04" db="UniProtKB">
        <authorList>
            <consortium name="EnsemblFungi"/>
        </authorList>
    </citation>
    <scope>IDENTIFICATION</scope>
    <source>
        <strain evidence="5">R3-111a-1</strain>
    </source>
</reference>